<evidence type="ECO:0000256" key="7">
    <source>
        <dbReference type="ARBA" id="ARBA00023002"/>
    </source>
</evidence>
<dbReference type="Gene3D" id="3.50.50.60">
    <property type="entry name" value="FAD/NAD(P)-binding domain"/>
    <property type="match status" value="1"/>
</dbReference>
<gene>
    <name evidence="8" type="ORF">FKG95_21005</name>
</gene>
<evidence type="ECO:0000313" key="8">
    <source>
        <dbReference type="EMBL" id="TQV76126.1"/>
    </source>
</evidence>
<dbReference type="SUPFAM" id="SSF51905">
    <property type="entry name" value="FAD/NAD(P)-binding domain"/>
    <property type="match status" value="2"/>
</dbReference>
<keyword evidence="9" id="KW-1185">Reference proteome</keyword>
<dbReference type="Proteomes" id="UP000315252">
    <property type="component" value="Unassembled WGS sequence"/>
</dbReference>
<accession>A0A545TG21</accession>
<evidence type="ECO:0008006" key="10">
    <source>
        <dbReference type="Google" id="ProtNLM"/>
    </source>
</evidence>
<dbReference type="GO" id="GO:0016491">
    <property type="term" value="F:oxidoreductase activity"/>
    <property type="evidence" value="ECO:0007669"/>
    <property type="project" value="UniProtKB-KW"/>
</dbReference>
<protein>
    <recommendedName>
        <fullName evidence="10">Lysine 6-monooxygenase</fullName>
    </recommendedName>
</protein>
<organism evidence="8 9">
    <name type="scientific">Denitrobaculum tricleocarpae</name>
    <dbReference type="NCBI Taxonomy" id="2591009"/>
    <lineage>
        <taxon>Bacteria</taxon>
        <taxon>Pseudomonadati</taxon>
        <taxon>Pseudomonadota</taxon>
        <taxon>Alphaproteobacteria</taxon>
        <taxon>Rhodospirillales</taxon>
        <taxon>Rhodospirillaceae</taxon>
        <taxon>Denitrobaculum</taxon>
    </lineage>
</organism>
<comment type="pathway">
    <text evidence="2">Siderophore biosynthesis.</text>
</comment>
<evidence type="ECO:0000256" key="2">
    <source>
        <dbReference type="ARBA" id="ARBA00004924"/>
    </source>
</evidence>
<keyword evidence="5" id="KW-0274">FAD</keyword>
<dbReference type="AlphaFoldDB" id="A0A545TG21"/>
<dbReference type="PRINTS" id="PR00368">
    <property type="entry name" value="FADPNR"/>
</dbReference>
<keyword evidence="7" id="KW-0560">Oxidoreductase</keyword>
<dbReference type="InterPro" id="IPR025700">
    <property type="entry name" value="Lys/Orn_oxygenase"/>
</dbReference>
<dbReference type="Pfam" id="PF13434">
    <property type="entry name" value="Lys_Orn_oxgnase"/>
    <property type="match status" value="1"/>
</dbReference>
<keyword evidence="4" id="KW-0285">Flavoprotein</keyword>
<evidence type="ECO:0000256" key="1">
    <source>
        <dbReference type="ARBA" id="ARBA00001974"/>
    </source>
</evidence>
<evidence type="ECO:0000313" key="9">
    <source>
        <dbReference type="Proteomes" id="UP000315252"/>
    </source>
</evidence>
<comment type="caution">
    <text evidence="8">The sequence shown here is derived from an EMBL/GenBank/DDBJ whole genome shotgun (WGS) entry which is preliminary data.</text>
</comment>
<sequence>MSQSAMTQPSTTAPSHDLVGVGLGPSNLSLAALLEPVTDFHARFFDQRPKFDWHPGLMLPDARLQTSFLKDLVTAADPTSRHSFLAYLVHKKRFYDFVNASFENISRSEFADYLGWVASRVRNASFNTPVREVAFDGARFQVRRNRDTDAAKNLCIATGHRPNLPDWAPAQLDARCFHASEILHRTPDVTGKRVAIVGGGQTGAEVFLTLAREAFGRPASVNWISRRPNFDQLDDSHFADECFTPDYLRLFFRLPEGRKAGIVESQKLKSDGISPSTLREIYHLLYQHRHLSDDDRRLTLSPGREVTGLREGEEVFSLNLHNLMIGEGEAVQADVVILCTGYRTRLPEILQPIIGRMEFDNQGRPRLDESFKVLWEGPSDRRIYMQNTARHSHGIADPQLSLMAWRSAAIVNDLLGRQVYDIEQCPPAINWISESRTEDAGTVAA</sequence>
<dbReference type="RefSeq" id="WP_142898389.1">
    <property type="nucleotide sequence ID" value="NZ_ML660059.1"/>
</dbReference>
<dbReference type="EMBL" id="VHSH01000008">
    <property type="protein sequence ID" value="TQV76126.1"/>
    <property type="molecule type" value="Genomic_DNA"/>
</dbReference>
<dbReference type="PANTHER" id="PTHR42802">
    <property type="entry name" value="MONOOXYGENASE"/>
    <property type="match status" value="1"/>
</dbReference>
<dbReference type="InterPro" id="IPR036188">
    <property type="entry name" value="FAD/NAD-bd_sf"/>
</dbReference>
<comment type="cofactor">
    <cofactor evidence="1">
        <name>FAD</name>
        <dbReference type="ChEBI" id="CHEBI:57692"/>
    </cofactor>
</comment>
<evidence type="ECO:0000256" key="5">
    <source>
        <dbReference type="ARBA" id="ARBA00022827"/>
    </source>
</evidence>
<proteinExistence type="inferred from homology"/>
<dbReference type="PANTHER" id="PTHR42802:SF1">
    <property type="entry name" value="L-ORNITHINE N(5)-MONOOXYGENASE"/>
    <property type="match status" value="1"/>
</dbReference>
<evidence type="ECO:0000256" key="4">
    <source>
        <dbReference type="ARBA" id="ARBA00022630"/>
    </source>
</evidence>
<evidence type="ECO:0000256" key="6">
    <source>
        <dbReference type="ARBA" id="ARBA00022857"/>
    </source>
</evidence>
<name>A0A545TG21_9PROT</name>
<comment type="similarity">
    <text evidence="3">Belongs to the lysine N(6)-hydroxylase/L-ornithine N(5)-oxygenase family.</text>
</comment>
<reference evidence="8 9" key="1">
    <citation type="submission" date="2019-06" db="EMBL/GenBank/DDBJ databases">
        <title>Whole genome sequence for Rhodospirillaceae sp. R148.</title>
        <authorList>
            <person name="Wang G."/>
        </authorList>
    </citation>
    <scope>NUCLEOTIDE SEQUENCE [LARGE SCALE GENOMIC DNA]</scope>
    <source>
        <strain evidence="8 9">R148</strain>
    </source>
</reference>
<evidence type="ECO:0000256" key="3">
    <source>
        <dbReference type="ARBA" id="ARBA00007588"/>
    </source>
</evidence>
<dbReference type="OrthoDB" id="7527071at2"/>
<keyword evidence="6" id="KW-0521">NADP</keyword>